<comment type="caution">
    <text evidence="3">The sequence shown here is derived from an EMBL/GenBank/DDBJ whole genome shotgun (WGS) entry which is preliminary data.</text>
</comment>
<evidence type="ECO:0000256" key="1">
    <source>
        <dbReference type="ARBA" id="ARBA00023002"/>
    </source>
</evidence>
<dbReference type="OrthoDB" id="9805337at2"/>
<evidence type="ECO:0000259" key="2">
    <source>
        <dbReference type="Pfam" id="PF01266"/>
    </source>
</evidence>
<dbReference type="EMBL" id="SNZA01000001">
    <property type="protein sequence ID" value="TDR14925.1"/>
    <property type="molecule type" value="Genomic_DNA"/>
</dbReference>
<evidence type="ECO:0000313" key="4">
    <source>
        <dbReference type="Proteomes" id="UP000295729"/>
    </source>
</evidence>
<dbReference type="GO" id="GO:0005737">
    <property type="term" value="C:cytoplasm"/>
    <property type="evidence" value="ECO:0007669"/>
    <property type="project" value="TreeGrafter"/>
</dbReference>
<organism evidence="3 4">
    <name type="scientific">Marinomonas communis</name>
    <dbReference type="NCBI Taxonomy" id="28254"/>
    <lineage>
        <taxon>Bacteria</taxon>
        <taxon>Pseudomonadati</taxon>
        <taxon>Pseudomonadota</taxon>
        <taxon>Gammaproteobacteria</taxon>
        <taxon>Oceanospirillales</taxon>
        <taxon>Oceanospirillaceae</taxon>
        <taxon>Marinomonas</taxon>
    </lineage>
</organism>
<dbReference type="InterPro" id="IPR006076">
    <property type="entry name" value="FAD-dep_OxRdtase"/>
</dbReference>
<gene>
    <name evidence="3" type="ORF">C8D85_0275</name>
</gene>
<name>A0A4R6X776_9GAMM</name>
<dbReference type="Gene3D" id="3.30.9.10">
    <property type="entry name" value="D-Amino Acid Oxidase, subunit A, domain 2"/>
    <property type="match status" value="1"/>
</dbReference>
<dbReference type="SUPFAM" id="SSF54373">
    <property type="entry name" value="FAD-linked reductases, C-terminal domain"/>
    <property type="match status" value="1"/>
</dbReference>
<protein>
    <submittedName>
        <fullName evidence="3">Glycine/D-amino acid oxidase-like deaminating enzyme</fullName>
    </submittedName>
</protein>
<keyword evidence="1" id="KW-0560">Oxidoreductase</keyword>
<dbReference type="RefSeq" id="WP_133559565.1">
    <property type="nucleotide sequence ID" value="NZ_SNZA01000001.1"/>
</dbReference>
<dbReference type="PANTHER" id="PTHR13847:SF289">
    <property type="entry name" value="GLYCINE OXIDASE"/>
    <property type="match status" value="1"/>
</dbReference>
<dbReference type="GO" id="GO:0016491">
    <property type="term" value="F:oxidoreductase activity"/>
    <property type="evidence" value="ECO:0007669"/>
    <property type="project" value="UniProtKB-KW"/>
</dbReference>
<reference evidence="3 4" key="1">
    <citation type="submission" date="2019-03" db="EMBL/GenBank/DDBJ databases">
        <title>Genomic Encyclopedia of Type Strains, Phase IV (KMG-IV): sequencing the most valuable type-strain genomes for metagenomic binning, comparative biology and taxonomic classification.</title>
        <authorList>
            <person name="Goeker M."/>
        </authorList>
    </citation>
    <scope>NUCLEOTIDE SEQUENCE [LARGE SCALE GENOMIC DNA]</scope>
    <source>
        <strain evidence="3 4">DSM 5604</strain>
    </source>
</reference>
<keyword evidence="4" id="KW-1185">Reference proteome</keyword>
<dbReference type="AlphaFoldDB" id="A0A4R6X776"/>
<feature type="domain" description="FAD dependent oxidoreductase" evidence="2">
    <location>
        <begin position="14"/>
        <end position="404"/>
    </location>
</feature>
<dbReference type="Gene3D" id="3.50.50.60">
    <property type="entry name" value="FAD/NAD(P)-binding domain"/>
    <property type="match status" value="2"/>
</dbReference>
<dbReference type="InterPro" id="IPR036188">
    <property type="entry name" value="FAD/NAD-bd_sf"/>
</dbReference>
<proteinExistence type="predicted"/>
<dbReference type="PANTHER" id="PTHR13847">
    <property type="entry name" value="SARCOSINE DEHYDROGENASE-RELATED"/>
    <property type="match status" value="1"/>
</dbReference>
<sequence>MNTTHLETSIKPSVAVIGGGIIGVTSAINLLKRGFDVTLIEKEAIAAGASTGNCGLMAVGEIVPISKPGVLSQVPGWLTDPTRPISVRPLHAITMTSWFMQFLKAGRPENVQHIAKGLTQLSAAAAQAYQPLLKSAGIEDLLQPYEVLYLFDEQKEIAEGQYDWDLRLKYGFNSEFLDHKALHDLEPEISQDIACAMLMKGWDYFADPARLTKDLARHFVEQGGRIRIDKVAQFDKQPNHVTDLTLESGDVLSADYYVIAAGAWTPLLSNKLGDYIPLEAMAGYNTTIAKPNVQIKHPLLHHHGGFVITPMEMGIRVGGTLELGGLNSKPNFKRAQAIVEKAQKILPNLQNEDAKEWVGYRPMMPDTLPVIDRSPRFNNVIYACGHGQLGITYGAISGELVADMITSEASMQMDMSFYRADRF</sequence>
<dbReference type="Pfam" id="PF01266">
    <property type="entry name" value="DAO"/>
    <property type="match status" value="1"/>
</dbReference>
<dbReference type="SUPFAM" id="SSF51905">
    <property type="entry name" value="FAD/NAD(P)-binding domain"/>
    <property type="match status" value="1"/>
</dbReference>
<dbReference type="Proteomes" id="UP000295729">
    <property type="component" value="Unassembled WGS sequence"/>
</dbReference>
<accession>A0A4R6X776</accession>
<evidence type="ECO:0000313" key="3">
    <source>
        <dbReference type="EMBL" id="TDR14925.1"/>
    </source>
</evidence>